<protein>
    <submittedName>
        <fullName evidence="2">Uncharacterized protein</fullName>
    </submittedName>
</protein>
<reference evidence="2 3" key="1">
    <citation type="submission" date="2018-08" db="EMBL/GenBank/DDBJ databases">
        <title>Parvularcula sp. SM1705, isolated from surface water of the South Sea China.</title>
        <authorList>
            <person name="Sun L."/>
        </authorList>
    </citation>
    <scope>NUCLEOTIDE SEQUENCE [LARGE SCALE GENOMIC DNA]</scope>
    <source>
        <strain evidence="2 3">SM1705</strain>
    </source>
</reference>
<keyword evidence="1" id="KW-1133">Transmembrane helix</keyword>
<evidence type="ECO:0000256" key="1">
    <source>
        <dbReference type="SAM" id="Phobius"/>
    </source>
</evidence>
<gene>
    <name evidence="2" type="ORF">DX908_13075</name>
</gene>
<feature type="transmembrane region" description="Helical" evidence="1">
    <location>
        <begin position="6"/>
        <end position="32"/>
    </location>
</feature>
<proteinExistence type="predicted"/>
<dbReference type="AlphaFoldDB" id="A0A371RL62"/>
<dbReference type="OrthoDB" id="5737184at2"/>
<evidence type="ECO:0000313" key="2">
    <source>
        <dbReference type="EMBL" id="RFB06116.1"/>
    </source>
</evidence>
<comment type="caution">
    <text evidence="2">The sequence shown here is derived from an EMBL/GenBank/DDBJ whole genome shotgun (WGS) entry which is preliminary data.</text>
</comment>
<keyword evidence="3" id="KW-1185">Reference proteome</keyword>
<name>A0A371RL62_9PROT</name>
<dbReference type="Proteomes" id="UP000264589">
    <property type="component" value="Unassembled WGS sequence"/>
</dbReference>
<keyword evidence="1" id="KW-0472">Membrane</keyword>
<dbReference type="RefSeq" id="WP_116392749.1">
    <property type="nucleotide sequence ID" value="NZ_CAXQPM010000004.1"/>
</dbReference>
<feature type="transmembrane region" description="Helical" evidence="1">
    <location>
        <begin position="101"/>
        <end position="123"/>
    </location>
</feature>
<keyword evidence="1" id="KW-0812">Transmembrane</keyword>
<feature type="transmembrane region" description="Helical" evidence="1">
    <location>
        <begin position="67"/>
        <end position="89"/>
    </location>
</feature>
<sequence>MDWHEWYGWSGGVGLWGFIIAVVLIGSFFGYMKQKSRNDLIREALRNGQSIDPDMLKDIKEDDEKGGMILGGAICVAVSAGLVIMGYQIDKVEPGENVFEIMKGVAAIPGLVGVVLMIFGTLAKLGGKK</sequence>
<dbReference type="EMBL" id="QUQO01000001">
    <property type="protein sequence ID" value="RFB06116.1"/>
    <property type="molecule type" value="Genomic_DNA"/>
</dbReference>
<accession>A0A371RL62</accession>
<organism evidence="2 3">
    <name type="scientific">Parvularcula marina</name>
    <dbReference type="NCBI Taxonomy" id="2292771"/>
    <lineage>
        <taxon>Bacteria</taxon>
        <taxon>Pseudomonadati</taxon>
        <taxon>Pseudomonadota</taxon>
        <taxon>Alphaproteobacteria</taxon>
        <taxon>Parvularculales</taxon>
        <taxon>Parvularculaceae</taxon>
        <taxon>Parvularcula</taxon>
    </lineage>
</organism>
<dbReference type="InParanoid" id="A0A371RL62"/>
<evidence type="ECO:0000313" key="3">
    <source>
        <dbReference type="Proteomes" id="UP000264589"/>
    </source>
</evidence>